<dbReference type="Pfam" id="PF07714">
    <property type="entry name" value="PK_Tyr_Ser-Thr"/>
    <property type="match status" value="1"/>
</dbReference>
<gene>
    <name evidence="2" type="ORF">GLOIN_2v230413</name>
</gene>
<organism evidence="2 3">
    <name type="scientific">Rhizophagus irregularis (strain DAOM 181602 / DAOM 197198 / MUCL 43194)</name>
    <name type="common">Arbuscular mycorrhizal fungus</name>
    <name type="synonym">Glomus intraradices</name>
    <dbReference type="NCBI Taxonomy" id="747089"/>
    <lineage>
        <taxon>Eukaryota</taxon>
        <taxon>Fungi</taxon>
        <taxon>Fungi incertae sedis</taxon>
        <taxon>Mucoromycota</taxon>
        <taxon>Glomeromycotina</taxon>
        <taxon>Glomeromycetes</taxon>
        <taxon>Glomerales</taxon>
        <taxon>Glomeraceae</taxon>
        <taxon>Rhizophagus</taxon>
    </lineage>
</organism>
<dbReference type="Gene3D" id="1.10.510.10">
    <property type="entry name" value="Transferase(Phosphotransferase) domain 1"/>
    <property type="match status" value="1"/>
</dbReference>
<dbReference type="EMBL" id="AUPC02000151">
    <property type="protein sequence ID" value="POG68508.1"/>
    <property type="molecule type" value="Genomic_DNA"/>
</dbReference>
<dbReference type="InterPro" id="IPR001245">
    <property type="entry name" value="Ser-Thr/Tyr_kinase_cat_dom"/>
</dbReference>
<dbReference type="AlphaFoldDB" id="A0A2P4PSY6"/>
<evidence type="ECO:0000313" key="2">
    <source>
        <dbReference type="EMBL" id="POG68508.1"/>
    </source>
</evidence>
<evidence type="ECO:0000259" key="1">
    <source>
        <dbReference type="Pfam" id="PF07714"/>
    </source>
</evidence>
<sequence>MDYWNRYTTQCDIFSFGMLLWELAFQRFPYEDMEIDEIKKHVLSDKREHLNFLSSSYGVEKEYGNIIRAGMILSFVKITI</sequence>
<comment type="caution">
    <text evidence="2">The sequence shown here is derived from an EMBL/GenBank/DDBJ whole genome shotgun (WGS) entry which is preliminary data.</text>
</comment>
<dbReference type="InterPro" id="IPR011009">
    <property type="entry name" value="Kinase-like_dom_sf"/>
</dbReference>
<reference evidence="2 3" key="1">
    <citation type="journal article" date="2013" name="Proc. Natl. Acad. Sci. U.S.A.">
        <title>Genome of an arbuscular mycorrhizal fungus provides insight into the oldest plant symbiosis.</title>
        <authorList>
            <person name="Tisserant E."/>
            <person name="Malbreil M."/>
            <person name="Kuo A."/>
            <person name="Kohler A."/>
            <person name="Symeonidi A."/>
            <person name="Balestrini R."/>
            <person name="Charron P."/>
            <person name="Duensing N."/>
            <person name="Frei Dit Frey N."/>
            <person name="Gianinazzi-Pearson V."/>
            <person name="Gilbert L.B."/>
            <person name="Handa Y."/>
            <person name="Herr J.R."/>
            <person name="Hijri M."/>
            <person name="Koul R."/>
            <person name="Kawaguchi M."/>
            <person name="Krajinski F."/>
            <person name="Lammers P.J."/>
            <person name="Masclaux F.G."/>
            <person name="Murat C."/>
            <person name="Morin E."/>
            <person name="Ndikumana S."/>
            <person name="Pagni M."/>
            <person name="Petitpierre D."/>
            <person name="Requena N."/>
            <person name="Rosikiewicz P."/>
            <person name="Riley R."/>
            <person name="Saito K."/>
            <person name="San Clemente H."/>
            <person name="Shapiro H."/>
            <person name="van Tuinen D."/>
            <person name="Becard G."/>
            <person name="Bonfante P."/>
            <person name="Paszkowski U."/>
            <person name="Shachar-Hill Y.Y."/>
            <person name="Tuskan G.A."/>
            <person name="Young P.W."/>
            <person name="Sanders I.R."/>
            <person name="Henrissat B."/>
            <person name="Rensing S.A."/>
            <person name="Grigoriev I.V."/>
            <person name="Corradi N."/>
            <person name="Roux C."/>
            <person name="Martin F."/>
        </authorList>
    </citation>
    <scope>NUCLEOTIDE SEQUENCE [LARGE SCALE GENOMIC DNA]</scope>
    <source>
        <strain evidence="2 3">DAOM 197198</strain>
    </source>
</reference>
<dbReference type="GO" id="GO:0004672">
    <property type="term" value="F:protein kinase activity"/>
    <property type="evidence" value="ECO:0007669"/>
    <property type="project" value="InterPro"/>
</dbReference>
<feature type="domain" description="Serine-threonine/tyrosine-protein kinase catalytic" evidence="1">
    <location>
        <begin position="5"/>
        <end position="47"/>
    </location>
</feature>
<dbReference type="Proteomes" id="UP000018888">
    <property type="component" value="Unassembled WGS sequence"/>
</dbReference>
<dbReference type="SUPFAM" id="SSF56112">
    <property type="entry name" value="Protein kinase-like (PK-like)"/>
    <property type="match status" value="1"/>
</dbReference>
<name>A0A2P4PSY6_RHIID</name>
<reference evidence="2 3" key="2">
    <citation type="journal article" date="2018" name="New Phytol.">
        <title>High intraspecific genome diversity in the model arbuscular mycorrhizal symbiont Rhizophagus irregularis.</title>
        <authorList>
            <person name="Chen E.C.H."/>
            <person name="Morin E."/>
            <person name="Beaudet D."/>
            <person name="Noel J."/>
            <person name="Yildirir G."/>
            <person name="Ndikumana S."/>
            <person name="Charron P."/>
            <person name="St-Onge C."/>
            <person name="Giorgi J."/>
            <person name="Kruger M."/>
            <person name="Marton T."/>
            <person name="Ropars J."/>
            <person name="Grigoriev I.V."/>
            <person name="Hainaut M."/>
            <person name="Henrissat B."/>
            <person name="Roux C."/>
            <person name="Martin F."/>
            <person name="Corradi N."/>
        </authorList>
    </citation>
    <scope>NUCLEOTIDE SEQUENCE [LARGE SCALE GENOMIC DNA]</scope>
    <source>
        <strain evidence="2 3">DAOM 197198</strain>
    </source>
</reference>
<proteinExistence type="predicted"/>
<evidence type="ECO:0000313" key="3">
    <source>
        <dbReference type="Proteomes" id="UP000018888"/>
    </source>
</evidence>
<keyword evidence="3" id="KW-1185">Reference proteome</keyword>
<protein>
    <recommendedName>
        <fullName evidence="1">Serine-threonine/tyrosine-protein kinase catalytic domain-containing protein</fullName>
    </recommendedName>
</protein>
<accession>A0A2P4PSY6</accession>